<dbReference type="AlphaFoldDB" id="A0A1M4MNJ6"/>
<dbReference type="OrthoDB" id="7794at2157"/>
<evidence type="ECO:0000313" key="4">
    <source>
        <dbReference type="Proteomes" id="UP000824969"/>
    </source>
</evidence>
<dbReference type="STRING" id="118126.L21_2435"/>
<protein>
    <submittedName>
        <fullName evidence="2">Uncharacterized protein</fullName>
    </submittedName>
</protein>
<name>A0A1M4MNJ6_9EURY</name>
<keyword evidence="4" id="KW-1185">Reference proteome</keyword>
<sequence>MSQTTVWVSRETKERLAGMKRYPRETFDDVIRRLMNTAEDEEPLSAEAIRGIEESLEDIKAGRLYTLEEARAELQAVWDTE</sequence>
<dbReference type="EMBL" id="FMID01000060">
    <property type="protein sequence ID" value="SCL76501.1"/>
    <property type="molecule type" value="Genomic_DNA"/>
</dbReference>
<evidence type="ECO:0000313" key="3">
    <source>
        <dbReference type="Proteomes" id="UP000184671"/>
    </source>
</evidence>
<dbReference type="RefSeq" id="WP_074370701.1">
    <property type="nucleotide sequence ID" value="NZ_AP019781.1"/>
</dbReference>
<reference evidence="1 4" key="2">
    <citation type="submission" date="2019-06" db="EMBL/GenBank/DDBJ databases">
        <title>Complete genome sequence of Methanoculleus chikugoensis strain MG62.</title>
        <authorList>
            <person name="Asakawa S."/>
            <person name="Dianou D."/>
        </authorList>
    </citation>
    <scope>NUCLEOTIDE SEQUENCE [LARGE SCALE GENOMIC DNA]</scope>
    <source>
        <strain evidence="1 4">MG62</strain>
    </source>
</reference>
<dbReference type="Proteomes" id="UP000184671">
    <property type="component" value="Unassembled WGS sequence"/>
</dbReference>
<evidence type="ECO:0000313" key="2">
    <source>
        <dbReference type="EMBL" id="SCL76501.1"/>
    </source>
</evidence>
<organism evidence="2 3">
    <name type="scientific">Methanoculleus chikugoensis</name>
    <dbReference type="NCBI Taxonomy" id="118126"/>
    <lineage>
        <taxon>Archaea</taxon>
        <taxon>Methanobacteriati</taxon>
        <taxon>Methanobacteriota</taxon>
        <taxon>Stenosarchaea group</taxon>
        <taxon>Methanomicrobia</taxon>
        <taxon>Methanomicrobiales</taxon>
        <taxon>Methanomicrobiaceae</taxon>
        <taxon>Methanoculleus</taxon>
    </lineage>
</organism>
<dbReference type="EMBL" id="AP019781">
    <property type="protein sequence ID" value="BBL67481.1"/>
    <property type="molecule type" value="Genomic_DNA"/>
</dbReference>
<evidence type="ECO:0000313" key="1">
    <source>
        <dbReference type="EMBL" id="BBL67481.1"/>
    </source>
</evidence>
<gene>
    <name evidence="2" type="ORF">L21_2435</name>
    <name evidence="1" type="ORF">MchiMG62_06620</name>
</gene>
<reference evidence="2 3" key="1">
    <citation type="submission" date="2016-08" db="EMBL/GenBank/DDBJ databases">
        <authorList>
            <person name="Seilhamer J.J."/>
        </authorList>
    </citation>
    <scope>NUCLEOTIDE SEQUENCE [LARGE SCALE GENOMIC DNA]</scope>
    <source>
        <strain evidence="2">L21-II-0</strain>
    </source>
</reference>
<dbReference type="GeneID" id="66130168"/>
<proteinExistence type="predicted"/>
<dbReference type="Proteomes" id="UP000824969">
    <property type="component" value="Chromosome"/>
</dbReference>
<dbReference type="InterPro" id="IPR055979">
    <property type="entry name" value="DUF7557"/>
</dbReference>
<dbReference type="Pfam" id="PF24434">
    <property type="entry name" value="DUF7557"/>
    <property type="match status" value="1"/>
</dbReference>
<accession>A0A1M4MNJ6</accession>